<evidence type="ECO:0000259" key="4">
    <source>
        <dbReference type="Pfam" id="PF13458"/>
    </source>
</evidence>
<protein>
    <submittedName>
        <fullName evidence="5">ABC-type branched-subunit amino acid transport system substrate-binding protein</fullName>
    </submittedName>
</protein>
<dbReference type="SUPFAM" id="SSF53822">
    <property type="entry name" value="Periplasmic binding protein-like I"/>
    <property type="match status" value="1"/>
</dbReference>
<proteinExistence type="inferred from homology"/>
<feature type="domain" description="Leucine-binding protein" evidence="4">
    <location>
        <begin position="7"/>
        <end position="333"/>
    </location>
</feature>
<evidence type="ECO:0000256" key="2">
    <source>
        <dbReference type="ARBA" id="ARBA00022729"/>
    </source>
</evidence>
<dbReference type="Pfam" id="PF13458">
    <property type="entry name" value="Peripla_BP_6"/>
    <property type="match status" value="1"/>
</dbReference>
<accession>A0A839ZZF4</accession>
<name>A0A839ZZF4_9CAUL</name>
<keyword evidence="3" id="KW-0029">Amino-acid transport</keyword>
<evidence type="ECO:0000256" key="3">
    <source>
        <dbReference type="ARBA" id="ARBA00022970"/>
    </source>
</evidence>
<organism evidence="5 6">
    <name type="scientific">Phenylobacterium haematophilum</name>
    <dbReference type="NCBI Taxonomy" id="98513"/>
    <lineage>
        <taxon>Bacteria</taxon>
        <taxon>Pseudomonadati</taxon>
        <taxon>Pseudomonadota</taxon>
        <taxon>Alphaproteobacteria</taxon>
        <taxon>Caulobacterales</taxon>
        <taxon>Caulobacteraceae</taxon>
        <taxon>Phenylobacterium</taxon>
    </lineage>
</organism>
<keyword evidence="2" id="KW-0732">Signal</keyword>
<dbReference type="AlphaFoldDB" id="A0A839ZZF4"/>
<gene>
    <name evidence="5" type="ORF">GGQ61_001347</name>
</gene>
<evidence type="ECO:0000313" key="6">
    <source>
        <dbReference type="Proteomes" id="UP000530564"/>
    </source>
</evidence>
<dbReference type="PANTHER" id="PTHR30483">
    <property type="entry name" value="LEUCINE-SPECIFIC-BINDING PROTEIN"/>
    <property type="match status" value="1"/>
</dbReference>
<keyword evidence="6" id="KW-1185">Reference proteome</keyword>
<dbReference type="InterPro" id="IPR028082">
    <property type="entry name" value="Peripla_BP_I"/>
</dbReference>
<dbReference type="CDD" id="cd06268">
    <property type="entry name" value="PBP1_ABC_transporter_LIVBP-like"/>
    <property type="match status" value="1"/>
</dbReference>
<keyword evidence="3" id="KW-0813">Transport</keyword>
<sequence>MSTSLPSIPIGVLIPMTPPGWVEAGRHLLAGFELAVEDINKAGGVSGRAMELLVRDSAGDADNVEAAVRDVDKLGIVALAGEFHSVAARRAASTAIALGLPFLCSSAVIDELTAEVTDWVARLAPPQSKGWRDYAEFLLQEGHARIAVVSAQSPYWQAGIRILRDNVRPRGGEVIELISSPDDPSEICNQIAACRATALLLLVGYPEPAISIVEAIRADVRLRAVLIGAPAGQPEFPSWETLLRGDGAAIPFLQYRPERLTQLGQRVEVELHRRLNEAPSFVALEGYDSIIVLADILRTVGVARFNIASSWASARSEGTRGTVQFTQAPGSPIWQWTSAPVQIADRDPAAPTRFRRLYPEQAASP</sequence>
<dbReference type="PANTHER" id="PTHR30483:SF6">
    <property type="entry name" value="PERIPLASMIC BINDING PROTEIN OF ABC TRANSPORTER FOR NATURAL AMINO ACIDS"/>
    <property type="match status" value="1"/>
</dbReference>
<dbReference type="Proteomes" id="UP000530564">
    <property type="component" value="Unassembled WGS sequence"/>
</dbReference>
<evidence type="ECO:0000313" key="5">
    <source>
        <dbReference type="EMBL" id="MBB3890630.1"/>
    </source>
</evidence>
<dbReference type="RefSeq" id="WP_183770924.1">
    <property type="nucleotide sequence ID" value="NZ_JACIDK010000002.1"/>
</dbReference>
<evidence type="ECO:0000256" key="1">
    <source>
        <dbReference type="ARBA" id="ARBA00010062"/>
    </source>
</evidence>
<dbReference type="InterPro" id="IPR051010">
    <property type="entry name" value="BCAA_transport"/>
</dbReference>
<dbReference type="GO" id="GO:0006865">
    <property type="term" value="P:amino acid transport"/>
    <property type="evidence" value="ECO:0007669"/>
    <property type="project" value="UniProtKB-KW"/>
</dbReference>
<comment type="similarity">
    <text evidence="1">Belongs to the leucine-binding protein family.</text>
</comment>
<comment type="caution">
    <text evidence="5">The sequence shown here is derived from an EMBL/GenBank/DDBJ whole genome shotgun (WGS) entry which is preliminary data.</text>
</comment>
<dbReference type="InterPro" id="IPR028081">
    <property type="entry name" value="Leu-bd"/>
</dbReference>
<reference evidence="5 6" key="1">
    <citation type="submission" date="2020-08" db="EMBL/GenBank/DDBJ databases">
        <title>Genomic Encyclopedia of Type Strains, Phase IV (KMG-IV): sequencing the most valuable type-strain genomes for metagenomic binning, comparative biology and taxonomic classification.</title>
        <authorList>
            <person name="Goeker M."/>
        </authorList>
    </citation>
    <scope>NUCLEOTIDE SEQUENCE [LARGE SCALE GENOMIC DNA]</scope>
    <source>
        <strain evidence="5 6">DSM 21793</strain>
    </source>
</reference>
<dbReference type="EMBL" id="JACIDK010000002">
    <property type="protein sequence ID" value="MBB3890630.1"/>
    <property type="molecule type" value="Genomic_DNA"/>
</dbReference>
<dbReference type="Gene3D" id="3.40.50.2300">
    <property type="match status" value="2"/>
</dbReference>